<protein>
    <recommendedName>
        <fullName evidence="3">Core-binding (CB) domain-containing protein</fullName>
    </recommendedName>
</protein>
<evidence type="ECO:0000256" key="1">
    <source>
        <dbReference type="ARBA" id="ARBA00023125"/>
    </source>
</evidence>
<dbReference type="AlphaFoldDB" id="C3Z1D5"/>
<dbReference type="EMBL" id="GG666573">
    <property type="protein sequence ID" value="EEN53553.1"/>
    <property type="molecule type" value="Genomic_DNA"/>
</dbReference>
<dbReference type="SUPFAM" id="SSF47823">
    <property type="entry name" value="lambda integrase-like, N-terminal domain"/>
    <property type="match status" value="1"/>
</dbReference>
<dbReference type="GO" id="GO:0003677">
    <property type="term" value="F:DNA binding"/>
    <property type="evidence" value="ECO:0007669"/>
    <property type="project" value="UniProtKB-KW"/>
</dbReference>
<reference evidence="2" key="1">
    <citation type="journal article" date="2008" name="Nature">
        <title>The amphioxus genome and the evolution of the chordate karyotype.</title>
        <authorList>
            <consortium name="US DOE Joint Genome Institute (JGI-PGF)"/>
            <person name="Putnam N.H."/>
            <person name="Butts T."/>
            <person name="Ferrier D.E.K."/>
            <person name="Furlong R.F."/>
            <person name="Hellsten U."/>
            <person name="Kawashima T."/>
            <person name="Robinson-Rechavi M."/>
            <person name="Shoguchi E."/>
            <person name="Terry A."/>
            <person name="Yu J.-K."/>
            <person name="Benito-Gutierrez E.L."/>
            <person name="Dubchak I."/>
            <person name="Garcia-Fernandez J."/>
            <person name="Gibson-Brown J.J."/>
            <person name="Grigoriev I.V."/>
            <person name="Horton A.C."/>
            <person name="de Jong P.J."/>
            <person name="Jurka J."/>
            <person name="Kapitonov V.V."/>
            <person name="Kohara Y."/>
            <person name="Kuroki Y."/>
            <person name="Lindquist E."/>
            <person name="Lucas S."/>
            <person name="Osoegawa K."/>
            <person name="Pennacchio L.A."/>
            <person name="Salamov A.A."/>
            <person name="Satou Y."/>
            <person name="Sauka-Spengler T."/>
            <person name="Schmutz J."/>
            <person name="Shin-I T."/>
            <person name="Toyoda A."/>
            <person name="Bronner-Fraser M."/>
            <person name="Fujiyama A."/>
            <person name="Holland L.Z."/>
            <person name="Holland P.W.H."/>
            <person name="Satoh N."/>
            <person name="Rokhsar D.S."/>
        </authorList>
    </citation>
    <scope>NUCLEOTIDE SEQUENCE [LARGE SCALE GENOMIC DNA]</scope>
    <source>
        <strain evidence="2">S238N-H82</strain>
        <tissue evidence="2">Testes</tissue>
    </source>
</reference>
<organism>
    <name type="scientific">Branchiostoma floridae</name>
    <name type="common">Florida lancelet</name>
    <name type="synonym">Amphioxus</name>
    <dbReference type="NCBI Taxonomy" id="7739"/>
    <lineage>
        <taxon>Eukaryota</taxon>
        <taxon>Metazoa</taxon>
        <taxon>Chordata</taxon>
        <taxon>Cephalochordata</taxon>
        <taxon>Leptocardii</taxon>
        <taxon>Amphioxiformes</taxon>
        <taxon>Branchiostomatidae</taxon>
        <taxon>Branchiostoma</taxon>
    </lineage>
</organism>
<dbReference type="InterPro" id="IPR010998">
    <property type="entry name" value="Integrase_recombinase_N"/>
</dbReference>
<dbReference type="Gene3D" id="1.10.150.130">
    <property type="match status" value="1"/>
</dbReference>
<name>C3Z1D5_BRAFL</name>
<keyword evidence="1" id="KW-0238">DNA-binding</keyword>
<evidence type="ECO:0008006" key="3">
    <source>
        <dbReference type="Google" id="ProtNLM"/>
    </source>
</evidence>
<proteinExistence type="predicted"/>
<accession>C3Z1D5</accession>
<evidence type="ECO:0000313" key="2">
    <source>
        <dbReference type="EMBL" id="EEN53553.1"/>
    </source>
</evidence>
<sequence length="281" mass="30008">MPSRRSGHSSDTGACGTHLFLKRSFFLSTACNHYRRHLRRRHVNNDYGDNSGRVRREFDALKQQVGALTTATQSIQRSLAALLLTSSSAPQPPAPVATSQVVTPTITSSSAAHPSLSPALLDVVTGNPVDPLVSSVLGVAFSSGLPQHGLATNSCPGTPATEGINRTLTSLRTSSLAPSTLRAYRQAWQSFRQFTLDIYGKDLASPPVSTDLISPFIAHLHNKDLIQSKTLDGKRTLPVVEATAAPAVDDSAVLVAAVEAVQAEIVVGDVVVFHRRWRCAV</sequence>
<dbReference type="InParanoid" id="C3Z1D5"/>
<gene>
    <name evidence="2" type="ORF">BRAFLDRAFT_78908</name>
</gene>